<comment type="caution">
    <text evidence="9">The sequence shown here is derived from an EMBL/GenBank/DDBJ whole genome shotgun (WGS) entry which is preliminary data.</text>
</comment>
<comment type="catalytic activity">
    <reaction evidence="7 8">
        <text>alpha-D-xylose = alpha-D-xylulofuranose</text>
        <dbReference type="Rhea" id="RHEA:22816"/>
        <dbReference type="ChEBI" id="CHEBI:28518"/>
        <dbReference type="ChEBI" id="CHEBI:188998"/>
        <dbReference type="EC" id="5.3.1.5"/>
    </reaction>
</comment>
<evidence type="ECO:0000256" key="5">
    <source>
        <dbReference type="ARBA" id="ARBA00023235"/>
    </source>
</evidence>
<organism evidence="9 10">
    <name type="scientific">Petrolisthes manimaculis</name>
    <dbReference type="NCBI Taxonomy" id="1843537"/>
    <lineage>
        <taxon>Eukaryota</taxon>
        <taxon>Metazoa</taxon>
        <taxon>Ecdysozoa</taxon>
        <taxon>Arthropoda</taxon>
        <taxon>Crustacea</taxon>
        <taxon>Multicrustacea</taxon>
        <taxon>Malacostraca</taxon>
        <taxon>Eumalacostraca</taxon>
        <taxon>Eucarida</taxon>
        <taxon>Decapoda</taxon>
        <taxon>Pleocyemata</taxon>
        <taxon>Anomura</taxon>
        <taxon>Galatheoidea</taxon>
        <taxon>Porcellanidae</taxon>
        <taxon>Petrolisthes</taxon>
    </lineage>
</organism>
<dbReference type="Gene3D" id="3.20.20.150">
    <property type="entry name" value="Divalent-metal-dependent TIM barrel enzymes"/>
    <property type="match status" value="1"/>
</dbReference>
<dbReference type="GO" id="GO:0042732">
    <property type="term" value="P:D-xylose metabolic process"/>
    <property type="evidence" value="ECO:0007669"/>
    <property type="project" value="UniProtKB-KW"/>
</dbReference>
<sequence length="503" mass="57934">MSENRRASVVATFSVPIPASPSQPSSSQPLLQGLRRSLLPPRAFVLASSSGSWCCWLCVKMNKYFPGIGRVEYRPDAGPEDTLVFRHYNAGETVHGRTMEEWLRYSVCYFNTFRYFGSEGHYGDRTHQNQWEDGTRSMDNYRRRMMAAFEFFHKLNVKYYSVSDRDLAPEGDSFEETNSNLEEMVTLASDLQKQTGVRPLYFSADLFTHPRYMNGAAGNPDAHVFAYACAQVKRSLEAAKRLGAENFVFFHPRDGYQNVLQRQMFRDMSHLAQLYRMAAQYKDKIGFKGQLLIQPKPSDPRRHQYESDASSTMQLLRHFGLDKQYKLYIKPSFSRLIGRPYYHDVYFAAAYNMLGSVDASDSYPEVNGTSDICVYDVRDATYVMKCILEQSGLQQGGLTLGGRVRRESTEPRDLFHGHILAMDTFARALRNAARMIADGCFTRNIQQRYASYKSGIGERIEKGAASFEECEDYIKKCGEPQHHSSRYEHYNNMFNYYVYQPRQ</sequence>
<keyword evidence="3 8" id="KW-0859">Xylose metabolism</keyword>
<dbReference type="HAMAP" id="MF_00455">
    <property type="entry name" value="Xylose_isom_A"/>
    <property type="match status" value="1"/>
</dbReference>
<evidence type="ECO:0000256" key="4">
    <source>
        <dbReference type="ARBA" id="ARBA00022723"/>
    </source>
</evidence>
<dbReference type="InterPro" id="IPR001998">
    <property type="entry name" value="Xylose_isomerase"/>
</dbReference>
<keyword evidence="5 8" id="KW-0413">Isomerase</keyword>
<evidence type="ECO:0000256" key="6">
    <source>
        <dbReference type="ARBA" id="ARBA00023277"/>
    </source>
</evidence>
<reference evidence="9" key="1">
    <citation type="submission" date="2023-11" db="EMBL/GenBank/DDBJ databases">
        <title>Genome assemblies of two species of porcelain crab, Petrolisthes cinctipes and Petrolisthes manimaculis (Anomura: Porcellanidae).</title>
        <authorList>
            <person name="Angst P."/>
        </authorList>
    </citation>
    <scope>NUCLEOTIDE SEQUENCE</scope>
    <source>
        <strain evidence="9">PB745_02</strain>
        <tissue evidence="9">Gill</tissue>
    </source>
</reference>
<dbReference type="PANTHER" id="PTHR48408:SF1">
    <property type="entry name" value="XYLOSE ISOMERASE"/>
    <property type="match status" value="1"/>
</dbReference>
<proteinExistence type="inferred from homology"/>
<evidence type="ECO:0000256" key="2">
    <source>
        <dbReference type="ARBA" id="ARBA00011958"/>
    </source>
</evidence>
<evidence type="ECO:0000256" key="7">
    <source>
        <dbReference type="ARBA" id="ARBA00033659"/>
    </source>
</evidence>
<evidence type="ECO:0000256" key="1">
    <source>
        <dbReference type="ARBA" id="ARBA00005765"/>
    </source>
</evidence>
<keyword evidence="6 8" id="KW-0119">Carbohydrate metabolism</keyword>
<dbReference type="SUPFAM" id="SSF51658">
    <property type="entry name" value="Xylose isomerase-like"/>
    <property type="match status" value="1"/>
</dbReference>
<evidence type="ECO:0000313" key="9">
    <source>
        <dbReference type="EMBL" id="KAK4312099.1"/>
    </source>
</evidence>
<dbReference type="PANTHER" id="PTHR48408">
    <property type="match status" value="1"/>
</dbReference>
<accession>A0AAE1PPN8</accession>
<evidence type="ECO:0000313" key="10">
    <source>
        <dbReference type="Proteomes" id="UP001292094"/>
    </source>
</evidence>
<dbReference type="GO" id="GO:0009045">
    <property type="term" value="F:xylose isomerase activity"/>
    <property type="evidence" value="ECO:0007669"/>
    <property type="project" value="UniProtKB-EC"/>
</dbReference>
<keyword evidence="4 8" id="KW-0479">Metal-binding</keyword>
<protein>
    <recommendedName>
        <fullName evidence="2 8">Xylose isomerase</fullName>
        <ecNumber evidence="2 8">5.3.1.5</ecNumber>
    </recommendedName>
</protein>
<evidence type="ECO:0000256" key="3">
    <source>
        <dbReference type="ARBA" id="ARBA00022629"/>
    </source>
</evidence>
<dbReference type="EC" id="5.3.1.5" evidence="2 8"/>
<gene>
    <name evidence="9" type="ORF">Pmani_016453</name>
</gene>
<dbReference type="PROSITE" id="PS51415">
    <property type="entry name" value="XYLOSE_ISOMERASE"/>
    <property type="match status" value="1"/>
</dbReference>
<dbReference type="InterPro" id="IPR036237">
    <property type="entry name" value="Xyl_isomerase-like_sf"/>
</dbReference>
<comment type="similarity">
    <text evidence="1 8">Belongs to the xylose isomerase family.</text>
</comment>
<name>A0AAE1PPN8_9EUCA</name>
<dbReference type="AlphaFoldDB" id="A0AAE1PPN8"/>
<dbReference type="EMBL" id="JAWZYT010001443">
    <property type="protein sequence ID" value="KAK4312099.1"/>
    <property type="molecule type" value="Genomic_DNA"/>
</dbReference>
<dbReference type="Proteomes" id="UP001292094">
    <property type="component" value="Unassembled WGS sequence"/>
</dbReference>
<keyword evidence="10" id="KW-1185">Reference proteome</keyword>
<dbReference type="PRINTS" id="PR00688">
    <property type="entry name" value="XYLOSISMRASE"/>
</dbReference>
<evidence type="ECO:0000256" key="8">
    <source>
        <dbReference type="RuleBase" id="RU000609"/>
    </source>
</evidence>
<dbReference type="GO" id="GO:0046872">
    <property type="term" value="F:metal ion binding"/>
    <property type="evidence" value="ECO:0007669"/>
    <property type="project" value="UniProtKB-KW"/>
</dbReference>